<feature type="transmembrane region" description="Helical" evidence="2">
    <location>
        <begin position="365"/>
        <end position="383"/>
    </location>
</feature>
<feature type="transmembrane region" description="Helical" evidence="2">
    <location>
        <begin position="334"/>
        <end position="353"/>
    </location>
</feature>
<proteinExistence type="predicted"/>
<keyword evidence="4" id="KW-1185">Reference proteome</keyword>
<geneLocation type="plasmid" evidence="3 4">
    <name>pSchITTGS70d</name>
</geneLocation>
<keyword evidence="2" id="KW-0472">Membrane</keyword>
<feature type="transmembrane region" description="Helical" evidence="2">
    <location>
        <begin position="210"/>
        <end position="235"/>
    </location>
</feature>
<dbReference type="InterPro" id="IPR051533">
    <property type="entry name" value="WaaL-like"/>
</dbReference>
<sequence>MTAKVEREKISLNRWPVILFVVAIAVPWIFPIGPLRMSSYRIVLLFSVVPCIFHWLRGYSGQIRVVDILIILFAFWRGLSLVVLHGAEAIQSTGVSLLETLGAYFLARCCVRNADDFQAFVKVLFVLVAALLPLALLETVTGWKATLRIFGVLLPTYPEEPMGRAGFWRAQGPFEHPILFGVVCNAGFALVFLVLGFGRPLLEKCCKAGAIAFAAALSLSAGPILGVALQCLLIAWKRLADAIGLQLVWLMTIIFSAMALAFSWITGRPLVELIGRFTFDPMSYWSRNLIWEYGWSSVSNHSLFGTGLGRWDRPHWMAASIDNFWLCTAVTHGLPALVLIVGSVAVCLVAVGLKRGLDERHRACRSAYLISIVSCSAVGQTVHLWDGPFALFLFLLGSGIWLLDVDTSGAHPYPQNRRSRSGYSNRRQAANPKAAPSRGYTEGRVTRQVRRDGGLPDAAQPP</sequence>
<feature type="transmembrane region" description="Helical" evidence="2">
    <location>
        <begin position="12"/>
        <end position="32"/>
    </location>
</feature>
<feature type="region of interest" description="Disordered" evidence="1">
    <location>
        <begin position="413"/>
        <end position="462"/>
    </location>
</feature>
<accession>A0ABZ2BHK8</accession>
<dbReference type="PANTHER" id="PTHR37422">
    <property type="entry name" value="TEICHURONIC ACID BIOSYNTHESIS PROTEIN TUAE"/>
    <property type="match status" value="1"/>
</dbReference>
<keyword evidence="2" id="KW-1133">Transmembrane helix</keyword>
<feature type="transmembrane region" description="Helical" evidence="2">
    <location>
        <begin position="119"/>
        <end position="136"/>
    </location>
</feature>
<dbReference type="PANTHER" id="PTHR37422:SF13">
    <property type="entry name" value="LIPOPOLYSACCHARIDE BIOSYNTHESIS PROTEIN PA4999-RELATED"/>
    <property type="match status" value="1"/>
</dbReference>
<evidence type="ECO:0000313" key="4">
    <source>
        <dbReference type="Proteomes" id="UP001432360"/>
    </source>
</evidence>
<feature type="transmembrane region" description="Helical" evidence="2">
    <location>
        <begin position="89"/>
        <end position="107"/>
    </location>
</feature>
<evidence type="ECO:0000256" key="2">
    <source>
        <dbReference type="SAM" id="Phobius"/>
    </source>
</evidence>
<dbReference type="EMBL" id="CP133152">
    <property type="protein sequence ID" value="WVT06967.1"/>
    <property type="molecule type" value="Genomic_DNA"/>
</dbReference>
<gene>
    <name evidence="3" type="ORF">RB548_29770</name>
</gene>
<dbReference type="RefSeq" id="WP_331375990.1">
    <property type="nucleotide sequence ID" value="NZ_CP133152.1"/>
</dbReference>
<name>A0ABZ2BHK8_9HYPH</name>
<feature type="transmembrane region" description="Helical" evidence="2">
    <location>
        <begin position="247"/>
        <end position="265"/>
    </location>
</feature>
<evidence type="ECO:0000256" key="1">
    <source>
        <dbReference type="SAM" id="MobiDB-lite"/>
    </source>
</evidence>
<evidence type="ECO:0000313" key="3">
    <source>
        <dbReference type="EMBL" id="WVT06967.1"/>
    </source>
</evidence>
<feature type="transmembrane region" description="Helical" evidence="2">
    <location>
        <begin position="38"/>
        <end position="56"/>
    </location>
</feature>
<keyword evidence="3" id="KW-0436">Ligase</keyword>
<dbReference type="Proteomes" id="UP001432360">
    <property type="component" value="Plasmid pSchITTGS70d"/>
</dbReference>
<reference evidence="3" key="1">
    <citation type="submission" date="2023-08" db="EMBL/GenBank/DDBJ databases">
        <title>Complete genome sequence of Sinorhizobium chiapanecum ITTG S70 isolated from Acaciella angustissima nodules in Chiapas-Mexico.</title>
        <authorList>
            <person name="Rincon-Rosales R."/>
            <person name="Rogel M.A."/>
            <person name="Rincon-Medina C.I."/>
            <person name="Guerrero G."/>
            <person name="Manzano-Gomez L.A."/>
            <person name="Lopez-Lopez A."/>
            <person name="Rincon Molina F.A."/>
            <person name="Martinez-Romero E."/>
        </authorList>
    </citation>
    <scope>NUCLEOTIDE SEQUENCE</scope>
    <source>
        <strain evidence="3">ITTG S70</strain>
        <plasmid evidence="3">pSchITTGS70d</plasmid>
    </source>
</reference>
<keyword evidence="2" id="KW-0812">Transmembrane</keyword>
<organism evidence="3 4">
    <name type="scientific">Sinorhizobium chiapasense</name>
    <dbReference type="NCBI Taxonomy" id="501572"/>
    <lineage>
        <taxon>Bacteria</taxon>
        <taxon>Pseudomonadati</taxon>
        <taxon>Pseudomonadota</taxon>
        <taxon>Alphaproteobacteria</taxon>
        <taxon>Hyphomicrobiales</taxon>
        <taxon>Rhizobiaceae</taxon>
        <taxon>Sinorhizobium/Ensifer group</taxon>
        <taxon>Sinorhizobium</taxon>
    </lineage>
</organism>
<protein>
    <submittedName>
        <fullName evidence="3">O-antigen ligase domain-containing protein</fullName>
    </submittedName>
</protein>
<feature type="transmembrane region" description="Helical" evidence="2">
    <location>
        <begin position="178"/>
        <end position="198"/>
    </location>
</feature>
<feature type="transmembrane region" description="Helical" evidence="2">
    <location>
        <begin position="63"/>
        <end position="83"/>
    </location>
</feature>
<keyword evidence="3" id="KW-0614">Plasmid</keyword>
<dbReference type="GO" id="GO:0016874">
    <property type="term" value="F:ligase activity"/>
    <property type="evidence" value="ECO:0007669"/>
    <property type="project" value="UniProtKB-KW"/>
</dbReference>